<dbReference type="Gene3D" id="3.40.50.1110">
    <property type="entry name" value="SGNH hydrolase"/>
    <property type="match status" value="1"/>
</dbReference>
<proteinExistence type="predicted"/>
<accession>A0A4Y9EPS5</accession>
<dbReference type="Pfam" id="PF13472">
    <property type="entry name" value="Lipase_GDSL_2"/>
    <property type="match status" value="1"/>
</dbReference>
<dbReference type="OrthoDB" id="9794725at2"/>
<keyword evidence="4" id="KW-1185">Reference proteome</keyword>
<dbReference type="PANTHER" id="PTHR30383:SF5">
    <property type="entry name" value="SGNH HYDROLASE-TYPE ESTERASE DOMAIN-CONTAINING PROTEIN"/>
    <property type="match status" value="1"/>
</dbReference>
<dbReference type="Proteomes" id="UP000297737">
    <property type="component" value="Unassembled WGS sequence"/>
</dbReference>
<name>A0A4Y9EPS5_9SPHN</name>
<evidence type="ECO:0000313" key="4">
    <source>
        <dbReference type="Proteomes" id="UP000297737"/>
    </source>
</evidence>
<comment type="caution">
    <text evidence="3">The sequence shown here is derived from an EMBL/GenBank/DDBJ whole genome shotgun (WGS) entry which is preliminary data.</text>
</comment>
<feature type="chain" id="PRO_5021262282" description="SGNH hydrolase-type esterase domain-containing protein" evidence="1">
    <location>
        <begin position="34"/>
        <end position="279"/>
    </location>
</feature>
<dbReference type="InterPro" id="IPR013830">
    <property type="entry name" value="SGNH_hydro"/>
</dbReference>
<dbReference type="PANTHER" id="PTHR30383">
    <property type="entry name" value="THIOESTERASE 1/PROTEASE 1/LYSOPHOSPHOLIPASE L1"/>
    <property type="match status" value="1"/>
</dbReference>
<reference evidence="3 4" key="1">
    <citation type="submission" date="2019-02" db="EMBL/GenBank/DDBJ databases">
        <title>Polymorphobacter sp. isolated from the lake at the Tibet of China.</title>
        <authorList>
            <person name="Li A."/>
        </authorList>
    </citation>
    <scope>NUCLEOTIDE SEQUENCE [LARGE SCALE GENOMIC DNA]</scope>
    <source>
        <strain evidence="3 4">DJ1R-1</strain>
    </source>
</reference>
<feature type="domain" description="SGNH hydrolase-type esterase" evidence="2">
    <location>
        <begin position="72"/>
        <end position="262"/>
    </location>
</feature>
<dbReference type="InterPro" id="IPR036514">
    <property type="entry name" value="SGNH_hydro_sf"/>
</dbReference>
<keyword evidence="1" id="KW-0732">Signal</keyword>
<feature type="signal peptide" evidence="1">
    <location>
        <begin position="1"/>
        <end position="33"/>
    </location>
</feature>
<evidence type="ECO:0000256" key="1">
    <source>
        <dbReference type="SAM" id="SignalP"/>
    </source>
</evidence>
<dbReference type="SUPFAM" id="SSF52266">
    <property type="entry name" value="SGNH hydrolase"/>
    <property type="match status" value="1"/>
</dbReference>
<evidence type="ECO:0000259" key="2">
    <source>
        <dbReference type="Pfam" id="PF13472"/>
    </source>
</evidence>
<protein>
    <recommendedName>
        <fullName evidence="2">SGNH hydrolase-type esterase domain-containing protein</fullName>
    </recommendedName>
</protein>
<dbReference type="InterPro" id="IPR051532">
    <property type="entry name" value="Ester_Hydrolysis_Enzymes"/>
</dbReference>
<evidence type="ECO:0000313" key="3">
    <source>
        <dbReference type="EMBL" id="TFU03349.1"/>
    </source>
</evidence>
<gene>
    <name evidence="3" type="ORF">EUV02_09200</name>
</gene>
<organism evidence="3 4">
    <name type="scientific">Glacieibacterium arshaanense</name>
    <dbReference type="NCBI Taxonomy" id="2511025"/>
    <lineage>
        <taxon>Bacteria</taxon>
        <taxon>Pseudomonadati</taxon>
        <taxon>Pseudomonadota</taxon>
        <taxon>Alphaproteobacteria</taxon>
        <taxon>Sphingomonadales</taxon>
        <taxon>Sphingosinicellaceae</taxon>
        <taxon>Glacieibacterium</taxon>
    </lineage>
</organism>
<sequence length="279" mass="30188">MLTNHMGGGLRMRLQKWLLAAVLALGVGGSAAAAEFASTVPTARVDYWQKREADITAMLADTKDLSAVKLVFLGDSITDFWHLGENPWFKGLYCGRAVWDESFGGAVPANTAINLGVSGDRIEHVLFRLLPASAGGKGELDRADLNPDFVVLMLGINNSFDAENPAVDSIFAGVKTVVEAVHARKPGTRILLQSLLPTNDPVKNRDLVQPINAKLAALAKSPPFNTYVVWLDLYPAFVDTAGLQQTKLFNDGLHPSEAGYRVWRDRLVPALAAARATPR</sequence>
<dbReference type="GO" id="GO:0004622">
    <property type="term" value="F:phosphatidylcholine lysophospholipase activity"/>
    <property type="evidence" value="ECO:0007669"/>
    <property type="project" value="TreeGrafter"/>
</dbReference>
<dbReference type="AlphaFoldDB" id="A0A4Y9EPS5"/>
<dbReference type="EMBL" id="SIHO01000002">
    <property type="protein sequence ID" value="TFU03349.1"/>
    <property type="molecule type" value="Genomic_DNA"/>
</dbReference>